<feature type="non-terminal residue" evidence="2">
    <location>
        <position position="1"/>
    </location>
</feature>
<comment type="caution">
    <text evidence="2">The sequence shown here is derived from an EMBL/GenBank/DDBJ whole genome shotgun (WGS) entry which is preliminary data.</text>
</comment>
<dbReference type="EMBL" id="CAJVCH010537236">
    <property type="protein sequence ID" value="CAG7825697.1"/>
    <property type="molecule type" value="Genomic_DNA"/>
</dbReference>
<gene>
    <name evidence="2" type="ORF">AFUS01_LOCUS35795</name>
</gene>
<evidence type="ECO:0000313" key="2">
    <source>
        <dbReference type="EMBL" id="CAG7825697.1"/>
    </source>
</evidence>
<evidence type="ECO:0000313" key="3">
    <source>
        <dbReference type="Proteomes" id="UP000708208"/>
    </source>
</evidence>
<keyword evidence="3" id="KW-1185">Reference proteome</keyword>
<organism evidence="2 3">
    <name type="scientific">Allacma fusca</name>
    <dbReference type="NCBI Taxonomy" id="39272"/>
    <lineage>
        <taxon>Eukaryota</taxon>
        <taxon>Metazoa</taxon>
        <taxon>Ecdysozoa</taxon>
        <taxon>Arthropoda</taxon>
        <taxon>Hexapoda</taxon>
        <taxon>Collembola</taxon>
        <taxon>Symphypleona</taxon>
        <taxon>Sminthuridae</taxon>
        <taxon>Allacma</taxon>
    </lineage>
</organism>
<reference evidence="2" key="1">
    <citation type="submission" date="2021-06" db="EMBL/GenBank/DDBJ databases">
        <authorList>
            <person name="Hodson N. C."/>
            <person name="Mongue J. A."/>
            <person name="Jaron S. K."/>
        </authorList>
    </citation>
    <scope>NUCLEOTIDE SEQUENCE</scope>
</reference>
<feature type="region of interest" description="Disordered" evidence="1">
    <location>
        <begin position="1"/>
        <end position="121"/>
    </location>
</feature>
<feature type="compositionally biased region" description="Low complexity" evidence="1">
    <location>
        <begin position="1"/>
        <end position="25"/>
    </location>
</feature>
<proteinExistence type="predicted"/>
<dbReference type="Proteomes" id="UP000708208">
    <property type="component" value="Unassembled WGS sequence"/>
</dbReference>
<name>A0A8J2L511_9HEXA</name>
<dbReference type="AlphaFoldDB" id="A0A8J2L511"/>
<evidence type="ECO:0000256" key="1">
    <source>
        <dbReference type="SAM" id="MobiDB-lite"/>
    </source>
</evidence>
<protein>
    <submittedName>
        <fullName evidence="2">Uncharacterized protein</fullName>
    </submittedName>
</protein>
<feature type="compositionally biased region" description="Polar residues" evidence="1">
    <location>
        <begin position="73"/>
        <end position="88"/>
    </location>
</feature>
<sequence length="121" mass="12490">MSSNTFPLTSSPASAPTAPQPLTSAEFPESRTPVGREGGLPLESDLGMGIPGGSSSNFDSTPRIVNVFPKSPWSKNTSPSGSIISGRNSPEGCESQETDSERLAELGVDGRGGKDSNNNHS</sequence>
<accession>A0A8J2L511</accession>